<sequence length="185" mass="21373">MRILLTNYSFGSTWQWLQKSTTIHNCKAGFQSAQPRLQSMSNQLKANGIFVDDKSCYKTDGLVKLFESEKLELIVVKTSGHFGNTDRVKLKFDHHKGMFGMLAMLKCMAGKFYLTSVEKFSKVKVFLAGADEQLHLWSISYKEEGIFDLWREATLNLKPEYDDVDEYLTQLVQFFWTIKVTETIA</sequence>
<evidence type="ECO:0000313" key="1">
    <source>
        <dbReference type="EMBL" id="KAG2197833.1"/>
    </source>
</evidence>
<gene>
    <name evidence="1" type="ORF">INT47_009714</name>
</gene>
<reference evidence="1" key="1">
    <citation type="submission" date="2020-12" db="EMBL/GenBank/DDBJ databases">
        <title>Metabolic potential, ecology and presence of endohyphal bacteria is reflected in genomic diversity of Mucoromycotina.</title>
        <authorList>
            <person name="Muszewska A."/>
            <person name="Okrasinska A."/>
            <person name="Steczkiewicz K."/>
            <person name="Drgas O."/>
            <person name="Orlowska M."/>
            <person name="Perlinska-Lenart U."/>
            <person name="Aleksandrzak-Piekarczyk T."/>
            <person name="Szatraj K."/>
            <person name="Zielenkiewicz U."/>
            <person name="Pilsyk S."/>
            <person name="Malc E."/>
            <person name="Mieczkowski P."/>
            <person name="Kruszewska J.S."/>
            <person name="Biernat P."/>
            <person name="Pawlowska J."/>
        </authorList>
    </citation>
    <scope>NUCLEOTIDE SEQUENCE</scope>
    <source>
        <strain evidence="1">WA0000017839</strain>
    </source>
</reference>
<dbReference type="Proteomes" id="UP000603453">
    <property type="component" value="Unassembled WGS sequence"/>
</dbReference>
<dbReference type="OrthoDB" id="2277358at2759"/>
<dbReference type="AlphaFoldDB" id="A0A8H7QU60"/>
<keyword evidence="2" id="KW-1185">Reference proteome</keyword>
<organism evidence="1 2">
    <name type="scientific">Mucor saturninus</name>
    <dbReference type="NCBI Taxonomy" id="64648"/>
    <lineage>
        <taxon>Eukaryota</taxon>
        <taxon>Fungi</taxon>
        <taxon>Fungi incertae sedis</taxon>
        <taxon>Mucoromycota</taxon>
        <taxon>Mucoromycotina</taxon>
        <taxon>Mucoromycetes</taxon>
        <taxon>Mucorales</taxon>
        <taxon>Mucorineae</taxon>
        <taxon>Mucoraceae</taxon>
        <taxon>Mucor</taxon>
    </lineage>
</organism>
<protein>
    <submittedName>
        <fullName evidence="1">Uncharacterized protein</fullName>
    </submittedName>
</protein>
<name>A0A8H7QU60_9FUNG</name>
<evidence type="ECO:0000313" key="2">
    <source>
        <dbReference type="Proteomes" id="UP000603453"/>
    </source>
</evidence>
<comment type="caution">
    <text evidence="1">The sequence shown here is derived from an EMBL/GenBank/DDBJ whole genome shotgun (WGS) entry which is preliminary data.</text>
</comment>
<accession>A0A8H7QU60</accession>
<dbReference type="EMBL" id="JAEPRD010000121">
    <property type="protein sequence ID" value="KAG2197833.1"/>
    <property type="molecule type" value="Genomic_DNA"/>
</dbReference>
<proteinExistence type="predicted"/>